<sequence length="250" mass="28364">MEREEFLLKRIRELANISYQRNIVTFSDFLNLNEQNIIHSRLSSIPGVVMEAFGGYERAERQMIAFHPDALSFPWEYPIACLKAVPRALKYSEKLTHRDYLGALLNLGVDRSVVGDILIQENTAYIFCLQKISGFFMENLYSVRHTQVQVTRLEKTEELPSPRMELVTGTCSSVRLDALIAIAFHASRSSMAPLISSGMVFANGKLITSNGYEPKPGDIISVRKKGRFLYEGVSHQTKKGRISVRLQLYV</sequence>
<keyword evidence="1" id="KW-0694">RNA-binding</keyword>
<reference evidence="3" key="2">
    <citation type="submission" date="2021-04" db="EMBL/GenBank/DDBJ databases">
        <authorList>
            <person name="Gilroy R."/>
        </authorList>
    </citation>
    <scope>NUCLEOTIDE SEQUENCE</scope>
    <source>
        <strain evidence="3">14324</strain>
    </source>
</reference>
<comment type="caution">
    <text evidence="3">The sequence shown here is derived from an EMBL/GenBank/DDBJ whole genome shotgun (WGS) entry which is preliminary data.</text>
</comment>
<dbReference type="Pfam" id="PF17774">
    <property type="entry name" value="YlmH_RBD"/>
    <property type="match status" value="1"/>
</dbReference>
<dbReference type="EMBL" id="DXBU01000025">
    <property type="protein sequence ID" value="HIZ21585.1"/>
    <property type="molecule type" value="Genomic_DNA"/>
</dbReference>
<evidence type="ECO:0000313" key="3">
    <source>
        <dbReference type="EMBL" id="HIZ21585.1"/>
    </source>
</evidence>
<dbReference type="GO" id="GO:0003723">
    <property type="term" value="F:RNA binding"/>
    <property type="evidence" value="ECO:0007669"/>
    <property type="project" value="UniProtKB-KW"/>
</dbReference>
<dbReference type="Proteomes" id="UP000824041">
    <property type="component" value="Unassembled WGS sequence"/>
</dbReference>
<dbReference type="SUPFAM" id="SSF55174">
    <property type="entry name" value="Alpha-L RNA-binding motif"/>
    <property type="match status" value="1"/>
</dbReference>
<organism evidence="3 4">
    <name type="scientific">Candidatus Blautia faecigallinarum</name>
    <dbReference type="NCBI Taxonomy" id="2838488"/>
    <lineage>
        <taxon>Bacteria</taxon>
        <taxon>Bacillati</taxon>
        <taxon>Bacillota</taxon>
        <taxon>Clostridia</taxon>
        <taxon>Lachnospirales</taxon>
        <taxon>Lachnospiraceae</taxon>
        <taxon>Blautia</taxon>
    </lineage>
</organism>
<reference evidence="3" key="1">
    <citation type="journal article" date="2021" name="PeerJ">
        <title>Extensive microbial diversity within the chicken gut microbiome revealed by metagenomics and culture.</title>
        <authorList>
            <person name="Gilroy R."/>
            <person name="Ravi A."/>
            <person name="Getino M."/>
            <person name="Pursley I."/>
            <person name="Horton D.L."/>
            <person name="Alikhan N.F."/>
            <person name="Baker D."/>
            <person name="Gharbi K."/>
            <person name="Hall N."/>
            <person name="Watson M."/>
            <person name="Adriaenssens E.M."/>
            <person name="Foster-Nyarko E."/>
            <person name="Jarju S."/>
            <person name="Secka A."/>
            <person name="Antonio M."/>
            <person name="Oren A."/>
            <person name="Chaudhuri R.R."/>
            <person name="La Ragione R."/>
            <person name="Hildebrand F."/>
            <person name="Pallen M.J."/>
        </authorList>
    </citation>
    <scope>NUCLEOTIDE SEQUENCE</scope>
    <source>
        <strain evidence="3">14324</strain>
    </source>
</reference>
<name>A0A9D2ISW3_9FIRM</name>
<dbReference type="PROSITE" id="PS50889">
    <property type="entry name" value="S4"/>
    <property type="match status" value="1"/>
</dbReference>
<dbReference type="CDD" id="cd00165">
    <property type="entry name" value="S4"/>
    <property type="match status" value="1"/>
</dbReference>
<dbReference type="AlphaFoldDB" id="A0A9D2ISW3"/>
<dbReference type="Pfam" id="PF01479">
    <property type="entry name" value="S4"/>
    <property type="match status" value="1"/>
</dbReference>
<dbReference type="Gene3D" id="3.10.290.10">
    <property type="entry name" value="RNA-binding S4 domain"/>
    <property type="match status" value="1"/>
</dbReference>
<evidence type="ECO:0000256" key="1">
    <source>
        <dbReference type="PROSITE-ProRule" id="PRU00182"/>
    </source>
</evidence>
<feature type="domain" description="RNA-binding S4" evidence="2">
    <location>
        <begin position="174"/>
        <end position="234"/>
    </location>
</feature>
<dbReference type="Gene3D" id="3.30.70.330">
    <property type="match status" value="1"/>
</dbReference>
<dbReference type="InterPro" id="IPR036986">
    <property type="entry name" value="S4_RNA-bd_sf"/>
</dbReference>
<proteinExistence type="predicted"/>
<dbReference type="InterPro" id="IPR040591">
    <property type="entry name" value="RqcP2_RBD"/>
</dbReference>
<evidence type="ECO:0000259" key="2">
    <source>
        <dbReference type="SMART" id="SM00363"/>
    </source>
</evidence>
<dbReference type="SMART" id="SM00363">
    <property type="entry name" value="S4"/>
    <property type="match status" value="1"/>
</dbReference>
<protein>
    <submittedName>
        <fullName evidence="3">RNA-binding protein</fullName>
    </submittedName>
</protein>
<dbReference type="Gene3D" id="3.30.1370.160">
    <property type="match status" value="1"/>
</dbReference>
<accession>A0A9D2ISW3</accession>
<dbReference type="InterPro" id="IPR012677">
    <property type="entry name" value="Nucleotide-bd_a/b_plait_sf"/>
</dbReference>
<evidence type="ECO:0000313" key="4">
    <source>
        <dbReference type="Proteomes" id="UP000824041"/>
    </source>
</evidence>
<gene>
    <name evidence="3" type="ORF">IAA21_02135</name>
</gene>
<dbReference type="InterPro" id="IPR002942">
    <property type="entry name" value="S4_RNA-bd"/>
</dbReference>